<keyword evidence="2" id="KW-1133">Transmembrane helix</keyword>
<dbReference type="InterPro" id="IPR015943">
    <property type="entry name" value="WD40/YVTN_repeat-like_dom_sf"/>
</dbReference>
<sequence>MRRTDFIYLLFIFIGGCLSPVISHASTFMPIVTNYTAKDYQAGLQNWALAQGKNGEMYIGNNTGLLCFDGYTWSKYQMPGNQLVRSILIDGDRIYVGTYEDFGYFSRNSLGILEYTSLWSQLKNIETHNDEIWNILKIGECIYFQSFSSWFKYDGKKVTAHYNSQHLPLYFHKAHGQIYVQMVNGDFYLLENDEYKLLIKRKALKDDSVVAVIPTAGGKMILCTEWNGLFDYDGKTLSPHPTAIDQELKSQQMNRAVMIPSDSTIVLGTIRNGIYAVDKEGKEKWHYDMENRLYNNSVLRLFCDRDNNVWAALDIGIALIHTGSPYSILIPDRNSQSFGMVYGVNAFNNSLYIATNQSAWLYSFADQTIVPIQGTEGQNWHISTFDSQILLGNNFGTKIITGTVASNIPETETSSTCLRKCIINGQEVLIESSYYNLRVYRKYNGKWSFSHSIDGFWNPVRQFEVDHSGNIWAAHMSLGIYRIELSRDLKKVEKCTYIKSLSDEENNASLMHVMKIRGRVVLSDSKRTYTYDDINQRIIPFVQLNSILKNGINMAIPVDDNLYWLTDYRGYTLIRYDNDNFRMERFIPSSFFGLECNENNNNVYVNNNTTYFCLNNGIGRLDMNLKKDTLLQRNSLLIRKATSLSQDYQLHLMPVSAEKKDNKKIWGDITFHLSYPNFNCEPLRFCYHLTGSSLDLMSESADPVVTFGSLGYGDYHFTASVKNVDGQVLSSVEYYFNKPCPFYLSIYAWIIYVLLASVIVYFYSRWHAAKMLRKRNREFEKEKMKQDFKMLEQEHIIAQQREQLLEAELQVKSKELASLALDAVVQRKAVESLKEVMSEQEHKGIINQHDIDTILKQINGNLNEEEFWDIYHKNFDMIHKNFFRNLRKQYPSLTASDLRFCALLRLNLSTKDIAQFTNLTIRGVETARYRIRKKLAIPGNINLVDFLIDFT</sequence>
<evidence type="ECO:0000256" key="2">
    <source>
        <dbReference type="SAM" id="Phobius"/>
    </source>
</evidence>
<dbReference type="InterPro" id="IPR016032">
    <property type="entry name" value="Sig_transdc_resp-reg_C-effctor"/>
</dbReference>
<proteinExistence type="predicted"/>
<dbReference type="RefSeq" id="WP_074635775.1">
    <property type="nucleotide sequence ID" value="NZ_FNDO01000003.1"/>
</dbReference>
<name>A0A1G8AQ03_BACOV</name>
<dbReference type="AlphaFoldDB" id="A0A1G8AQ03"/>
<reference evidence="4 5" key="1">
    <citation type="submission" date="2016-10" db="EMBL/GenBank/DDBJ databases">
        <authorList>
            <person name="de Groot N.N."/>
        </authorList>
    </citation>
    <scope>NUCLEOTIDE SEQUENCE [LARGE SCALE GENOMIC DNA]</scope>
    <source>
        <strain evidence="4 5">NLAE-zl-C57</strain>
    </source>
</reference>
<gene>
    <name evidence="4" type="ORF">SAMN05192582_100327</name>
</gene>
<evidence type="ECO:0000259" key="3">
    <source>
        <dbReference type="SMART" id="SM00421"/>
    </source>
</evidence>
<evidence type="ECO:0000256" key="1">
    <source>
        <dbReference type="SAM" id="Coils"/>
    </source>
</evidence>
<dbReference type="EMBL" id="FNDO01000003">
    <property type="protein sequence ID" value="SDH23122.1"/>
    <property type="molecule type" value="Genomic_DNA"/>
</dbReference>
<dbReference type="InterPro" id="IPR036388">
    <property type="entry name" value="WH-like_DNA-bd_sf"/>
</dbReference>
<dbReference type="PROSITE" id="PS51257">
    <property type="entry name" value="PROKAR_LIPOPROTEIN"/>
    <property type="match status" value="1"/>
</dbReference>
<dbReference type="InterPro" id="IPR000792">
    <property type="entry name" value="Tscrpt_reg_LuxR_C"/>
</dbReference>
<dbReference type="SUPFAM" id="SSF46894">
    <property type="entry name" value="C-terminal effector domain of the bipartite response regulators"/>
    <property type="match status" value="1"/>
</dbReference>
<organism evidence="4 5">
    <name type="scientific">Bacteroides ovatus</name>
    <dbReference type="NCBI Taxonomy" id="28116"/>
    <lineage>
        <taxon>Bacteria</taxon>
        <taxon>Pseudomonadati</taxon>
        <taxon>Bacteroidota</taxon>
        <taxon>Bacteroidia</taxon>
        <taxon>Bacteroidales</taxon>
        <taxon>Bacteroidaceae</taxon>
        <taxon>Bacteroides</taxon>
    </lineage>
</organism>
<dbReference type="GO" id="GO:0003677">
    <property type="term" value="F:DNA binding"/>
    <property type="evidence" value="ECO:0007669"/>
    <property type="project" value="InterPro"/>
</dbReference>
<dbReference type="Gene3D" id="1.10.10.10">
    <property type="entry name" value="Winged helix-like DNA-binding domain superfamily/Winged helix DNA-binding domain"/>
    <property type="match status" value="1"/>
</dbReference>
<dbReference type="Proteomes" id="UP000181870">
    <property type="component" value="Unassembled WGS sequence"/>
</dbReference>
<accession>A0A1G8AQ03</accession>
<protein>
    <recommendedName>
        <fullName evidence="3">HTH luxR-type domain-containing protein</fullName>
    </recommendedName>
</protein>
<keyword evidence="2" id="KW-0812">Transmembrane</keyword>
<evidence type="ECO:0000313" key="5">
    <source>
        <dbReference type="Proteomes" id="UP000181870"/>
    </source>
</evidence>
<feature type="coiled-coil region" evidence="1">
    <location>
        <begin position="774"/>
        <end position="817"/>
    </location>
</feature>
<dbReference type="Gene3D" id="2.130.10.10">
    <property type="entry name" value="YVTN repeat-like/Quinoprotein amine dehydrogenase"/>
    <property type="match status" value="2"/>
</dbReference>
<dbReference type="SUPFAM" id="SSF63829">
    <property type="entry name" value="Calcium-dependent phosphotriesterase"/>
    <property type="match status" value="1"/>
</dbReference>
<feature type="transmembrane region" description="Helical" evidence="2">
    <location>
        <begin position="742"/>
        <end position="764"/>
    </location>
</feature>
<dbReference type="GO" id="GO:0006355">
    <property type="term" value="P:regulation of DNA-templated transcription"/>
    <property type="evidence" value="ECO:0007669"/>
    <property type="project" value="InterPro"/>
</dbReference>
<feature type="domain" description="HTH luxR-type" evidence="3">
    <location>
        <begin position="890"/>
        <end position="947"/>
    </location>
</feature>
<keyword evidence="2" id="KW-0472">Membrane</keyword>
<keyword evidence="1" id="KW-0175">Coiled coil</keyword>
<dbReference type="SMART" id="SM00421">
    <property type="entry name" value="HTH_LUXR"/>
    <property type="match status" value="1"/>
</dbReference>
<evidence type="ECO:0000313" key="4">
    <source>
        <dbReference type="EMBL" id="SDH23122.1"/>
    </source>
</evidence>